<name>A0A150GR99_GONPE</name>
<feature type="domain" description="Vacuolar sorting protein 39/Transforming growth factor beta receptor-associated zinc finger" evidence="3">
    <location>
        <begin position="1136"/>
        <end position="1175"/>
    </location>
</feature>
<feature type="region of interest" description="Disordered" evidence="1">
    <location>
        <begin position="301"/>
        <end position="368"/>
    </location>
</feature>
<evidence type="ECO:0000313" key="5">
    <source>
        <dbReference type="Proteomes" id="UP000075714"/>
    </source>
</evidence>
<dbReference type="InterPro" id="IPR019453">
    <property type="entry name" value="VPS39/TGFA1_Znf"/>
</dbReference>
<keyword evidence="5" id="KW-1185">Reference proteome</keyword>
<dbReference type="InterPro" id="IPR019452">
    <property type="entry name" value="VPS39/TGF_beta_rcpt-assoc_1"/>
</dbReference>
<reference evidence="5" key="1">
    <citation type="journal article" date="2016" name="Nat. Commun.">
        <title>The Gonium pectorale genome demonstrates co-option of cell cycle regulation during the evolution of multicellularity.</title>
        <authorList>
            <person name="Hanschen E.R."/>
            <person name="Marriage T.N."/>
            <person name="Ferris P.J."/>
            <person name="Hamaji T."/>
            <person name="Toyoda A."/>
            <person name="Fujiyama A."/>
            <person name="Neme R."/>
            <person name="Noguchi H."/>
            <person name="Minakuchi Y."/>
            <person name="Suzuki M."/>
            <person name="Kawai-Toyooka H."/>
            <person name="Smith D.R."/>
            <person name="Sparks H."/>
            <person name="Anderson J."/>
            <person name="Bakaric R."/>
            <person name="Luria V."/>
            <person name="Karger A."/>
            <person name="Kirschner M.W."/>
            <person name="Durand P.M."/>
            <person name="Michod R.E."/>
            <person name="Nozaki H."/>
            <person name="Olson B.J."/>
        </authorList>
    </citation>
    <scope>NUCLEOTIDE SEQUENCE [LARGE SCALE GENOMIC DNA]</scope>
    <source>
        <strain evidence="5">NIES-2863</strain>
    </source>
</reference>
<dbReference type="Pfam" id="PF10366">
    <property type="entry name" value="Vps39_1"/>
    <property type="match status" value="1"/>
</dbReference>
<protein>
    <recommendedName>
        <fullName evidence="6">CNH domain-containing protein</fullName>
    </recommendedName>
</protein>
<dbReference type="GO" id="GO:0016020">
    <property type="term" value="C:membrane"/>
    <property type="evidence" value="ECO:0007669"/>
    <property type="project" value="TreeGrafter"/>
</dbReference>
<evidence type="ECO:0000313" key="4">
    <source>
        <dbReference type="EMBL" id="KXZ52313.1"/>
    </source>
</evidence>
<evidence type="ECO:0000259" key="3">
    <source>
        <dbReference type="Pfam" id="PF10367"/>
    </source>
</evidence>
<dbReference type="GO" id="GO:0006914">
    <property type="term" value="P:autophagy"/>
    <property type="evidence" value="ECO:0007669"/>
    <property type="project" value="TreeGrafter"/>
</dbReference>
<accession>A0A150GR99</accession>
<feature type="region of interest" description="Disordered" evidence="1">
    <location>
        <begin position="952"/>
        <end position="992"/>
    </location>
</feature>
<dbReference type="AlphaFoldDB" id="A0A150GR99"/>
<feature type="compositionally biased region" description="Low complexity" evidence="1">
    <location>
        <begin position="783"/>
        <end position="844"/>
    </location>
</feature>
<feature type="region of interest" description="Disordered" evidence="1">
    <location>
        <begin position="777"/>
        <end position="876"/>
    </location>
</feature>
<comment type="caution">
    <text evidence="4">The sequence shown here is derived from an EMBL/GenBank/DDBJ whole genome shotgun (WGS) entry which is preliminary data.</text>
</comment>
<feature type="region of interest" description="Disordered" evidence="1">
    <location>
        <begin position="474"/>
        <end position="535"/>
    </location>
</feature>
<dbReference type="GO" id="GO:0005737">
    <property type="term" value="C:cytoplasm"/>
    <property type="evidence" value="ECO:0007669"/>
    <property type="project" value="TreeGrafter"/>
</dbReference>
<feature type="compositionally biased region" description="Gly residues" evidence="1">
    <location>
        <begin position="952"/>
        <end position="967"/>
    </location>
</feature>
<dbReference type="Proteomes" id="UP000075714">
    <property type="component" value="Unassembled WGS sequence"/>
</dbReference>
<dbReference type="Pfam" id="PF10367">
    <property type="entry name" value="zf-Vps39_C"/>
    <property type="match status" value="1"/>
</dbReference>
<dbReference type="OrthoDB" id="5325112at2759"/>
<feature type="domain" description="Vacuolar sorting protein 39/Transforming growth factor beta receptor-associated" evidence="2">
    <location>
        <begin position="547"/>
        <end position="662"/>
    </location>
</feature>
<organism evidence="4 5">
    <name type="scientific">Gonium pectorale</name>
    <name type="common">Green alga</name>
    <dbReference type="NCBI Taxonomy" id="33097"/>
    <lineage>
        <taxon>Eukaryota</taxon>
        <taxon>Viridiplantae</taxon>
        <taxon>Chlorophyta</taxon>
        <taxon>core chlorophytes</taxon>
        <taxon>Chlorophyceae</taxon>
        <taxon>CS clade</taxon>
        <taxon>Chlamydomonadales</taxon>
        <taxon>Volvocaceae</taxon>
        <taxon>Gonium</taxon>
    </lineage>
</organism>
<evidence type="ECO:0000259" key="2">
    <source>
        <dbReference type="Pfam" id="PF10366"/>
    </source>
</evidence>
<proteinExistence type="predicted"/>
<gene>
    <name evidence="4" type="ORF">GPECTOR_10g945</name>
</gene>
<dbReference type="PANTHER" id="PTHR12894:SF27">
    <property type="entry name" value="TRANSFORMING GROWTH FACTOR-BETA RECEPTOR-ASSOCIATED PROTEIN 1"/>
    <property type="match status" value="1"/>
</dbReference>
<dbReference type="STRING" id="33097.A0A150GR99"/>
<dbReference type="PANTHER" id="PTHR12894">
    <property type="entry name" value="CNH DOMAIN CONTAINING"/>
    <property type="match status" value="1"/>
</dbReference>
<dbReference type="GO" id="GO:0034058">
    <property type="term" value="P:endosomal vesicle fusion"/>
    <property type="evidence" value="ECO:0007669"/>
    <property type="project" value="TreeGrafter"/>
</dbReference>
<dbReference type="InterPro" id="IPR032914">
    <property type="entry name" value="Vam6/VPS39/TRAP1"/>
</dbReference>
<dbReference type="EMBL" id="LSYV01000011">
    <property type="protein sequence ID" value="KXZ52313.1"/>
    <property type="molecule type" value="Genomic_DNA"/>
</dbReference>
<evidence type="ECO:0000256" key="1">
    <source>
        <dbReference type="SAM" id="MobiDB-lite"/>
    </source>
</evidence>
<feature type="compositionally biased region" description="Low complexity" evidence="1">
    <location>
        <begin position="475"/>
        <end position="490"/>
    </location>
</feature>
<evidence type="ECO:0008006" key="6">
    <source>
        <dbReference type="Google" id="ProtNLM"/>
    </source>
</evidence>
<sequence length="1184" mass="122172">METAKAYEAFRVQPIVPQVAKAHRSLDRKAVLQMAAVRLAARPLLLVLTEAGVNLHTLPDMLLKFQPMGSRGASLFAWSEEAQLLAVAVILYQLRGSELLESGERLAPDVVLAMAWVAPGQLVLGLKRQYLLMNTASGATTDLGATGTAPAPLAQLCPGGQELLLARDSTTVFHNAADGRALTATGHYAVAVTAGGLEVRSLRRAAESHVLQRAMLAEPPRAVAPALAADGAVFVVVGSGTTGSAGGAVPATATAAAGGGSGICSIYRLTQVPLEEQAHTLAEMGEYGEALALAALVEDDGDHEPTVAGDSGAGPGPGPQPHSAGGLRTPAVSVSANGDAAASLRSAGTSGTQLEPSGSSTGLGGGGSRRALLEERLRLAYGHYLFQTGEYDEGMAQLALCKSTTALVLLRLFPSLVPAKFRHLLPAEAAGQPLPEVPEPAGDAFATAVSQLLPYILSHRTRAITALADGDEARQAAAAAPEGATPADAGHPPGAEERNGSHAHATTPARSVAADWATSAPGSSPSAGAPPSPSSASLRPLELLAVLDTAIVRMLVVLPDSGSLLRFVQLTNYVDLQEGEQALSESGMYAELAALYRYNGRHEEGLELLRKLSQEPEALPRAARGAAADLPGLPGVWAAVRYMVTLSAQQAPTIQRHAGWILAADPEAGLSALLHMRPPLDPSLALGILHQHSRHYCGLYLETALQIGVALPQDYHNELLLIYLRDILSKEPPVLPSVAGSHTGEELKGILLAPHPADADQPAMLFPEELAQALLHHGGAAGPPGAAARRYASAPASSAGTPSGVSRAPSQASMASGAAAPATAPPRGARAASTGAATGASPVAARRRLRDSLTSGDTGAAELGGSDSSEESTAGPSLYQRLRDLVYTSPYIDPGYVLDKLPPGELLEIRALMLERLGCHRDALRLYLHALRDLGAAEAYCDRVYAAATGGAGGSSGGGAGPAGGAAGAAPPGSRPPRRAAGPGPEPFLPSELEQPGDIYLELVQALYDGPESCPSAAAVAAAAGGHGSLLATAAGADGETLASVWRAGRDSAGGAVLDSPTWQALSRLLSRKRDRLDPLQVLKLLPDGVAVADVLPWLEGSLRYRLEVRRNLAVIHQLRRSENLAALEEAIRMRQQRVVVTAERACSLCHKRIGGAVSVSYPGGLLAHYLCHRRHTGTGSGRT</sequence>